<accession>A0AAP1RGC0</accession>
<keyword evidence="1" id="KW-0812">Transmembrane</keyword>
<keyword evidence="1" id="KW-0472">Membrane</keyword>
<keyword evidence="1" id="KW-1133">Transmembrane helix</keyword>
<dbReference type="RefSeq" id="WP_101955864.1">
    <property type="nucleotide sequence ID" value="NZ_JAJHTL010000012.1"/>
</dbReference>
<evidence type="ECO:0000313" key="3">
    <source>
        <dbReference type="Proteomes" id="UP000806077"/>
    </source>
</evidence>
<dbReference type="AlphaFoldDB" id="A0AAP1RGC0"/>
<name>A0AAP1RGC0_9FLAO</name>
<dbReference type="Proteomes" id="UP000806077">
    <property type="component" value="Unassembled WGS sequence"/>
</dbReference>
<proteinExistence type="predicted"/>
<sequence>MIIKNIIENWEAISMLFIGTGGGGWLGWIFNSKLKKVEFHSKAFKINSEMIDAIKCDFEDRVKFLQGLNAELILNSEELKKTIKEQRDYILFLKKDSANFCQKKN</sequence>
<protein>
    <submittedName>
        <fullName evidence="2">Uncharacterized protein</fullName>
    </submittedName>
</protein>
<keyword evidence="3" id="KW-1185">Reference proteome</keyword>
<dbReference type="EMBL" id="WXXV01000011">
    <property type="protein sequence ID" value="MBE7695537.1"/>
    <property type="molecule type" value="Genomic_DNA"/>
</dbReference>
<evidence type="ECO:0000313" key="2">
    <source>
        <dbReference type="EMBL" id="MBE7695537.1"/>
    </source>
</evidence>
<gene>
    <name evidence="2" type="ORF">F7645_08900</name>
</gene>
<feature type="transmembrane region" description="Helical" evidence="1">
    <location>
        <begin position="12"/>
        <end position="30"/>
    </location>
</feature>
<comment type="caution">
    <text evidence="2">The sequence shown here is derived from an EMBL/GenBank/DDBJ whole genome shotgun (WGS) entry which is preliminary data.</text>
</comment>
<reference evidence="2 3" key="1">
    <citation type="journal article" date="2020" name="Int. J. Syst. Evol. Microbiol.">
        <title>Tenacibaculum piscium sp. nov., isolated from skin ulcers of sea-farmed fish, and description of Tenacibaculum finnmarkense sp. nov. with subdivision into genomovars finnmarkense and ulcerans.</title>
        <authorList>
            <person name="Olsen A.B."/>
            <person name="Spilsberg B."/>
            <person name="Nilsen H.K."/>
            <person name="Lagesen K."/>
            <person name="Gulla S."/>
            <person name="Avendano-Herrera R."/>
            <person name="Irgang R."/>
            <person name="Duchaud E."/>
            <person name="Colquhoun D.J."/>
        </authorList>
    </citation>
    <scope>NUCLEOTIDE SEQUENCE [LARGE SCALE GENOMIC DNA]</scope>
    <source>
        <strain evidence="2 3">TNO037</strain>
    </source>
</reference>
<evidence type="ECO:0000256" key="1">
    <source>
        <dbReference type="SAM" id="Phobius"/>
    </source>
</evidence>
<organism evidence="2 3">
    <name type="scientific">Tenacibaculum finnmarkense genomovar finnmarkense</name>
    <dbReference type="NCBI Taxonomy" id="1458503"/>
    <lineage>
        <taxon>Bacteria</taxon>
        <taxon>Pseudomonadati</taxon>
        <taxon>Bacteroidota</taxon>
        <taxon>Flavobacteriia</taxon>
        <taxon>Flavobacteriales</taxon>
        <taxon>Flavobacteriaceae</taxon>
        <taxon>Tenacibaculum</taxon>
        <taxon>Tenacibaculum finnmarkense</taxon>
    </lineage>
</organism>